<dbReference type="GO" id="GO:0007020">
    <property type="term" value="P:microtubule nucleation"/>
    <property type="evidence" value="ECO:0007669"/>
    <property type="project" value="InterPro"/>
</dbReference>
<evidence type="ECO:0000259" key="9">
    <source>
        <dbReference type="Pfam" id="PF17681"/>
    </source>
</evidence>
<dbReference type="GO" id="GO:0000278">
    <property type="term" value="P:mitotic cell cycle"/>
    <property type="evidence" value="ECO:0007669"/>
    <property type="project" value="TreeGrafter"/>
</dbReference>
<dbReference type="PANTHER" id="PTHR19302">
    <property type="entry name" value="GAMMA TUBULIN COMPLEX PROTEIN"/>
    <property type="match status" value="1"/>
</dbReference>
<feature type="domain" description="Gamma tubulin complex component protein N-terminal" evidence="9">
    <location>
        <begin position="2"/>
        <end position="286"/>
    </location>
</feature>
<evidence type="ECO:0000256" key="7">
    <source>
        <dbReference type="SAM" id="MobiDB-lite"/>
    </source>
</evidence>
<accession>A0A168PV63</accession>
<dbReference type="AlphaFoldDB" id="A0A168PV63"/>
<dbReference type="InterPro" id="IPR042241">
    <property type="entry name" value="GCP_C_sf"/>
</dbReference>
<comment type="similarity">
    <text evidence="2 6">Belongs to the TUBGCP family.</text>
</comment>
<keyword evidence="3 6" id="KW-0963">Cytoplasm</keyword>
<feature type="region of interest" description="Disordered" evidence="7">
    <location>
        <begin position="424"/>
        <end position="447"/>
    </location>
</feature>
<dbReference type="Pfam" id="PF17681">
    <property type="entry name" value="GCP_N_terminal"/>
    <property type="match status" value="1"/>
</dbReference>
<keyword evidence="5 6" id="KW-0206">Cytoskeleton</keyword>
<evidence type="ECO:0000313" key="11">
    <source>
        <dbReference type="Proteomes" id="UP000078561"/>
    </source>
</evidence>
<evidence type="ECO:0000256" key="3">
    <source>
        <dbReference type="ARBA" id="ARBA00022490"/>
    </source>
</evidence>
<dbReference type="GO" id="GO:0043015">
    <property type="term" value="F:gamma-tubulin binding"/>
    <property type="evidence" value="ECO:0007669"/>
    <property type="project" value="InterPro"/>
</dbReference>
<keyword evidence="4 6" id="KW-0493">Microtubule</keyword>
<organism evidence="10">
    <name type="scientific">Absidia glauca</name>
    <name type="common">Pin mould</name>
    <dbReference type="NCBI Taxonomy" id="4829"/>
    <lineage>
        <taxon>Eukaryota</taxon>
        <taxon>Fungi</taxon>
        <taxon>Fungi incertae sedis</taxon>
        <taxon>Mucoromycota</taxon>
        <taxon>Mucoromycotina</taxon>
        <taxon>Mucoromycetes</taxon>
        <taxon>Mucorales</taxon>
        <taxon>Cunninghamellaceae</taxon>
        <taxon>Absidia</taxon>
    </lineage>
</organism>
<comment type="subcellular location">
    <subcellularLocation>
        <location evidence="1 6">Cytoplasm</location>
        <location evidence="1 6">Cytoskeleton</location>
        <location evidence="1 6">Microtubule organizing center</location>
    </subcellularLocation>
</comment>
<feature type="region of interest" description="Disordered" evidence="7">
    <location>
        <begin position="310"/>
        <end position="353"/>
    </location>
</feature>
<gene>
    <name evidence="10" type="primary">ABSGL_08852.1 scaffold 10450</name>
</gene>
<dbReference type="Gene3D" id="1.20.120.1900">
    <property type="entry name" value="Gamma-tubulin complex, C-terminal domain"/>
    <property type="match status" value="1"/>
</dbReference>
<dbReference type="InterPro" id="IPR041470">
    <property type="entry name" value="GCP_N"/>
</dbReference>
<evidence type="ECO:0000256" key="5">
    <source>
        <dbReference type="ARBA" id="ARBA00023212"/>
    </source>
</evidence>
<dbReference type="GO" id="GO:0000930">
    <property type="term" value="C:gamma-tubulin complex"/>
    <property type="evidence" value="ECO:0007669"/>
    <property type="project" value="TreeGrafter"/>
</dbReference>
<dbReference type="InterPro" id="IPR040457">
    <property type="entry name" value="GCP_C"/>
</dbReference>
<dbReference type="InParanoid" id="A0A168PV63"/>
<evidence type="ECO:0000256" key="6">
    <source>
        <dbReference type="RuleBase" id="RU363050"/>
    </source>
</evidence>
<protein>
    <recommendedName>
        <fullName evidence="6">Spindle pole body component</fullName>
    </recommendedName>
</protein>
<reference evidence="10" key="1">
    <citation type="submission" date="2016-04" db="EMBL/GenBank/DDBJ databases">
        <authorList>
            <person name="Evans L.H."/>
            <person name="Alamgir A."/>
            <person name="Owens N."/>
            <person name="Weber N.D."/>
            <person name="Virtaneva K."/>
            <person name="Barbian K."/>
            <person name="Babar A."/>
            <person name="Rosenke K."/>
        </authorList>
    </citation>
    <scope>NUCLEOTIDE SEQUENCE [LARGE SCALE GENOMIC DNA]</scope>
    <source>
        <strain evidence="10">CBS 101.48</strain>
    </source>
</reference>
<feature type="compositionally biased region" description="Low complexity" evidence="7">
    <location>
        <begin position="329"/>
        <end position="353"/>
    </location>
</feature>
<dbReference type="GO" id="GO:0005816">
    <property type="term" value="C:spindle pole body"/>
    <property type="evidence" value="ECO:0007669"/>
    <property type="project" value="UniProtKB-ARBA"/>
</dbReference>
<evidence type="ECO:0000259" key="8">
    <source>
        <dbReference type="Pfam" id="PF04130"/>
    </source>
</evidence>
<dbReference type="Pfam" id="PF04130">
    <property type="entry name" value="GCP_C_terminal"/>
    <property type="match status" value="1"/>
</dbReference>
<dbReference type="PANTHER" id="PTHR19302:SF27">
    <property type="entry name" value="GAMMA-TUBULIN COMPLEX COMPONENT 4"/>
    <property type="match status" value="1"/>
</dbReference>
<dbReference type="STRING" id="4829.A0A168PV63"/>
<dbReference type="GO" id="GO:0005874">
    <property type="term" value="C:microtubule"/>
    <property type="evidence" value="ECO:0007669"/>
    <property type="project" value="UniProtKB-KW"/>
</dbReference>
<dbReference type="Proteomes" id="UP000078561">
    <property type="component" value="Unassembled WGS sequence"/>
</dbReference>
<feature type="domain" description="Gamma tubulin complex component C-terminal" evidence="8">
    <location>
        <begin position="396"/>
        <end position="690"/>
    </location>
</feature>
<dbReference type="GO" id="GO:0031122">
    <property type="term" value="P:cytoplasmic microtubule organization"/>
    <property type="evidence" value="ECO:0007669"/>
    <property type="project" value="TreeGrafter"/>
</dbReference>
<dbReference type="OrthoDB" id="1608002at2759"/>
<dbReference type="InterPro" id="IPR007259">
    <property type="entry name" value="GCP"/>
</dbReference>
<dbReference type="GO" id="GO:0051321">
    <property type="term" value="P:meiotic cell cycle"/>
    <property type="evidence" value="ECO:0007669"/>
    <property type="project" value="TreeGrafter"/>
</dbReference>
<evidence type="ECO:0000256" key="2">
    <source>
        <dbReference type="ARBA" id="ARBA00010337"/>
    </source>
</evidence>
<keyword evidence="11" id="KW-1185">Reference proteome</keyword>
<sequence>MFHEILFVLSGYPGNVFTAVTPPNSHHVTTFAITEDFPLLHPTEREALNRLGHLGWMYRQLDLFITETLQSTTTTTTATKGIYQQALATGLSQILGDYRSLLLSLEKRWVTKQDHVVTLPNGGGMVPLSFLTSTMGRWELIIPSLLRLTKKIQQQHQARILDLVMDQVNTGIPELHSVIMYLVQQLSNVFFRQVTAWMMYGQLPSQPCLDFFITPKQQLDDNNTDQGDHTEWQRHYTIHWDRVPGQLLSNEVAASVFYVGKVVATLQSKTTMTTTRIDRLCKNRERLVMPAAMKQHHLVLLKSLLSNPVPPAPPATNNTSSSPLPPSLVSPSTSSDTSSSSSSSDIITSNSSTTTVPTTKAWAIQRHQFQTIVHQIRRSTTSWLFSKVFQDEHDLVHYFMSFRRLFLLGDGELAIRWLEGLGESTPDDDDDTMKESDRRPNNNVNNTDLWHQRKREWDRLFIKASVGTDSEDHLDGYTFDFSTSLEHHQPNSFMSLLKATSSDDDRGHLVYKLQWPIDLFLGHGDMQRYSDLWTLLMGLKKVQTALTRVFITAAHMDQDTHQLWRLRSLMLFWVDTLWSHVQGNVIQQQYDRLITACHPLDFDKVQKAHDEYLMNLTRGCLLSSEGCRHALLELLHTCLTFCRLVHTAAPVSSLEKSDHMYGLLSGQRQEMKLNGHLNELLLRLDYNKWYSAYRYREISDLFS</sequence>
<dbReference type="EMBL" id="LT554031">
    <property type="protein sequence ID" value="SAM03035.1"/>
    <property type="molecule type" value="Genomic_DNA"/>
</dbReference>
<evidence type="ECO:0000313" key="10">
    <source>
        <dbReference type="EMBL" id="SAM03035.1"/>
    </source>
</evidence>
<proteinExistence type="inferred from homology"/>
<name>A0A168PV63_ABSGL</name>
<dbReference type="GO" id="GO:0051225">
    <property type="term" value="P:spindle assembly"/>
    <property type="evidence" value="ECO:0007669"/>
    <property type="project" value="TreeGrafter"/>
</dbReference>
<evidence type="ECO:0000256" key="4">
    <source>
        <dbReference type="ARBA" id="ARBA00022701"/>
    </source>
</evidence>
<dbReference type="OMA" id="QLSMWLL"/>
<evidence type="ECO:0000256" key="1">
    <source>
        <dbReference type="ARBA" id="ARBA00004267"/>
    </source>
</evidence>
<dbReference type="GO" id="GO:0051011">
    <property type="term" value="F:microtubule minus-end binding"/>
    <property type="evidence" value="ECO:0007669"/>
    <property type="project" value="TreeGrafter"/>
</dbReference>
<dbReference type="GO" id="GO:0000922">
    <property type="term" value="C:spindle pole"/>
    <property type="evidence" value="ECO:0007669"/>
    <property type="project" value="InterPro"/>
</dbReference>